<sequence length="295" mass="31770">MTGRTTGEPSSQNRICLVTGASSGIGLETARGLAARGAAVGLVCRSPARGQAALRTLSEEFPAARLTLFQADLSSQTEIRRLAEDVREQLPGLNVLINNAGTIEKAHRTSPDGIELQFATNYLSLFLLTSLLAETLTANAPARVVNVASGIHGRARMDWDDLVSPRSYDAFQAYARSKFAVVAHSKSAARRLADSGVTVNSVEPGLTRTGLLDDANVGMFKVVRRFLRFAPTAAQSASHLVRLAVEPEFEGVSGLYFRKSNPAKPAKAIADPEVLQRLWAFSERLTTQPTPDREP</sequence>
<dbReference type="InterPro" id="IPR002347">
    <property type="entry name" value="SDR_fam"/>
</dbReference>
<organism evidence="3 4">
    <name type="scientific">Streptomyces coacervatus</name>
    <dbReference type="NCBI Taxonomy" id="647381"/>
    <lineage>
        <taxon>Bacteria</taxon>
        <taxon>Bacillati</taxon>
        <taxon>Actinomycetota</taxon>
        <taxon>Actinomycetes</taxon>
        <taxon>Kitasatosporales</taxon>
        <taxon>Streptomycetaceae</taxon>
        <taxon>Streptomyces</taxon>
    </lineage>
</organism>
<evidence type="ECO:0000256" key="1">
    <source>
        <dbReference type="ARBA" id="ARBA00023002"/>
    </source>
</evidence>
<dbReference type="PRINTS" id="PR00081">
    <property type="entry name" value="GDHRDH"/>
</dbReference>
<evidence type="ECO:0000256" key="2">
    <source>
        <dbReference type="RuleBase" id="RU000363"/>
    </source>
</evidence>
<gene>
    <name evidence="3" type="ORF">GCM10022403_042300</name>
</gene>
<accession>A0ABP7HTA9</accession>
<protein>
    <submittedName>
        <fullName evidence="3">SDR family oxidoreductase</fullName>
    </submittedName>
</protein>
<reference evidence="4" key="1">
    <citation type="journal article" date="2019" name="Int. J. Syst. Evol. Microbiol.">
        <title>The Global Catalogue of Microorganisms (GCM) 10K type strain sequencing project: providing services to taxonomists for standard genome sequencing and annotation.</title>
        <authorList>
            <consortium name="The Broad Institute Genomics Platform"/>
            <consortium name="The Broad Institute Genome Sequencing Center for Infectious Disease"/>
            <person name="Wu L."/>
            <person name="Ma J."/>
        </authorList>
    </citation>
    <scope>NUCLEOTIDE SEQUENCE [LARGE SCALE GENOMIC DNA]</scope>
    <source>
        <strain evidence="4">JCM 17138</strain>
    </source>
</reference>
<name>A0ABP7HTA9_9ACTN</name>
<dbReference type="PRINTS" id="PR00080">
    <property type="entry name" value="SDRFAMILY"/>
</dbReference>
<dbReference type="PANTHER" id="PTHR43157">
    <property type="entry name" value="PHOSPHATIDYLINOSITOL-GLYCAN BIOSYNTHESIS CLASS F PROTEIN-RELATED"/>
    <property type="match status" value="1"/>
</dbReference>
<proteinExistence type="inferred from homology"/>
<dbReference type="PANTHER" id="PTHR43157:SF31">
    <property type="entry name" value="PHOSPHATIDYLINOSITOL-GLYCAN BIOSYNTHESIS CLASS F PROTEIN"/>
    <property type="match status" value="1"/>
</dbReference>
<evidence type="ECO:0000313" key="3">
    <source>
        <dbReference type="EMBL" id="GAA3803882.1"/>
    </source>
</evidence>
<evidence type="ECO:0000313" key="4">
    <source>
        <dbReference type="Proteomes" id="UP001501009"/>
    </source>
</evidence>
<dbReference type="InterPro" id="IPR036291">
    <property type="entry name" value="NAD(P)-bd_dom_sf"/>
</dbReference>
<dbReference type="SUPFAM" id="SSF51735">
    <property type="entry name" value="NAD(P)-binding Rossmann-fold domains"/>
    <property type="match status" value="1"/>
</dbReference>
<comment type="caution">
    <text evidence="3">The sequence shown here is derived from an EMBL/GenBank/DDBJ whole genome shotgun (WGS) entry which is preliminary data.</text>
</comment>
<keyword evidence="1" id="KW-0560">Oxidoreductase</keyword>
<comment type="similarity">
    <text evidence="2">Belongs to the short-chain dehydrogenases/reductases (SDR) family.</text>
</comment>
<dbReference type="Gene3D" id="3.40.50.720">
    <property type="entry name" value="NAD(P)-binding Rossmann-like Domain"/>
    <property type="match status" value="1"/>
</dbReference>
<keyword evidence="4" id="KW-1185">Reference proteome</keyword>
<dbReference type="Pfam" id="PF00106">
    <property type="entry name" value="adh_short"/>
    <property type="match status" value="1"/>
</dbReference>
<dbReference type="RefSeq" id="WP_275773443.1">
    <property type="nucleotide sequence ID" value="NZ_BAABDE010000018.1"/>
</dbReference>
<dbReference type="Proteomes" id="UP001501009">
    <property type="component" value="Unassembled WGS sequence"/>
</dbReference>
<dbReference type="EMBL" id="BAABDE010000018">
    <property type="protein sequence ID" value="GAA3803882.1"/>
    <property type="molecule type" value="Genomic_DNA"/>
</dbReference>